<dbReference type="Gene3D" id="3.40.50.150">
    <property type="entry name" value="Vaccinia Virus protein VP39"/>
    <property type="match status" value="1"/>
</dbReference>
<name>A0AAP0Q2M0_9MAGN</name>
<dbReference type="InterPro" id="IPR013217">
    <property type="entry name" value="Methyltransf_12"/>
</dbReference>
<proteinExistence type="inferred from homology"/>
<evidence type="ECO:0000313" key="6">
    <source>
        <dbReference type="Proteomes" id="UP001419268"/>
    </source>
</evidence>
<dbReference type="GO" id="GO:0008173">
    <property type="term" value="F:RNA methyltransferase activity"/>
    <property type="evidence" value="ECO:0007669"/>
    <property type="project" value="UniProtKB-ARBA"/>
</dbReference>
<keyword evidence="3" id="KW-0808">Transferase</keyword>
<evidence type="ECO:0000259" key="4">
    <source>
        <dbReference type="Pfam" id="PF08242"/>
    </source>
</evidence>
<organism evidence="5 6">
    <name type="scientific">Stephania cephalantha</name>
    <dbReference type="NCBI Taxonomy" id="152367"/>
    <lineage>
        <taxon>Eukaryota</taxon>
        <taxon>Viridiplantae</taxon>
        <taxon>Streptophyta</taxon>
        <taxon>Embryophyta</taxon>
        <taxon>Tracheophyta</taxon>
        <taxon>Spermatophyta</taxon>
        <taxon>Magnoliopsida</taxon>
        <taxon>Ranunculales</taxon>
        <taxon>Menispermaceae</taxon>
        <taxon>Menispermoideae</taxon>
        <taxon>Cissampelideae</taxon>
        <taxon>Stephania</taxon>
    </lineage>
</organism>
<keyword evidence="2" id="KW-0489">Methyltransferase</keyword>
<reference evidence="5 6" key="1">
    <citation type="submission" date="2024-01" db="EMBL/GenBank/DDBJ databases">
        <title>Genome assemblies of Stephania.</title>
        <authorList>
            <person name="Yang L."/>
        </authorList>
    </citation>
    <scope>NUCLEOTIDE SEQUENCE [LARGE SCALE GENOMIC DNA]</scope>
    <source>
        <strain evidence="5">JXDWG</strain>
        <tissue evidence="5">Leaf</tissue>
    </source>
</reference>
<dbReference type="SUPFAM" id="SSF53335">
    <property type="entry name" value="S-adenosyl-L-methionine-dependent methyltransferases"/>
    <property type="match status" value="1"/>
</dbReference>
<accession>A0AAP0Q2M0</accession>
<dbReference type="AlphaFoldDB" id="A0AAP0Q2M0"/>
<dbReference type="GO" id="GO:0032259">
    <property type="term" value="P:methylation"/>
    <property type="evidence" value="ECO:0007669"/>
    <property type="project" value="UniProtKB-KW"/>
</dbReference>
<gene>
    <name evidence="5" type="ORF">Scep_000079</name>
</gene>
<dbReference type="Proteomes" id="UP001419268">
    <property type="component" value="Unassembled WGS sequence"/>
</dbReference>
<feature type="domain" description="Methyltransferase type 12" evidence="4">
    <location>
        <begin position="144"/>
        <end position="242"/>
    </location>
</feature>
<dbReference type="PANTHER" id="PTHR22809:SF8">
    <property type="entry name" value="TRNA N(3)-METHYLCYTIDINE METHYLTRANSFERASE"/>
    <property type="match status" value="1"/>
</dbReference>
<evidence type="ECO:0000256" key="3">
    <source>
        <dbReference type="ARBA" id="ARBA00022679"/>
    </source>
</evidence>
<protein>
    <recommendedName>
        <fullName evidence="4">Methyltransferase type 12 domain-containing protein</fullName>
    </recommendedName>
</protein>
<comment type="similarity">
    <text evidence="1">Belongs to the methyltransferase superfamily. METL family.</text>
</comment>
<dbReference type="Pfam" id="PF08242">
    <property type="entry name" value="Methyltransf_12"/>
    <property type="match status" value="1"/>
</dbReference>
<sequence>MRGGGVVVAGGAPLVKFSHHRPCLSLSSYDFISLFRFNYASSSSSSSSSLATAKANRPLLSSGHYQRKATKYWNNFYKLHNNKFFKDRHYLQKDWEQYFSLNHNDHRNPSKVVLEKWVLFVGVAVSALPFMCYCTGIETSLGSVGCGVGNAVFPLVAAFPHLFVHACDFSPNAIALVQSHESFREDRVSAFVCDVTSEDLCEKITPSSVDVVTLIFTLSAVSPEKMPFVLQNLKKVLKPGGYVLFRDYAIGDYAQEELAVRHRMIGKNFYVRGDGTCVFYFNEDFLSSLFRKAGFDDVEINVYHRQIENRSCNVVMNRRWIRGVFCNSDCSTLPVSISQTTPENLESGSGKQHWKPQRKTEYGAFTMSTWYCKRFTVMMIMKVIKAVCNLGRPE</sequence>
<dbReference type="InterPro" id="IPR026113">
    <property type="entry name" value="METTL2/6/8-like"/>
</dbReference>
<keyword evidence="6" id="KW-1185">Reference proteome</keyword>
<dbReference type="GO" id="GO:0008757">
    <property type="term" value="F:S-adenosylmethionine-dependent methyltransferase activity"/>
    <property type="evidence" value="ECO:0007669"/>
    <property type="project" value="UniProtKB-ARBA"/>
</dbReference>
<evidence type="ECO:0000313" key="5">
    <source>
        <dbReference type="EMBL" id="KAK9164888.1"/>
    </source>
</evidence>
<dbReference type="PANTHER" id="PTHR22809">
    <property type="entry name" value="METHYLTRANSFERASE-RELATED"/>
    <property type="match status" value="1"/>
</dbReference>
<dbReference type="EMBL" id="JBBNAG010000001">
    <property type="protein sequence ID" value="KAK9164888.1"/>
    <property type="molecule type" value="Genomic_DNA"/>
</dbReference>
<dbReference type="CDD" id="cd02440">
    <property type="entry name" value="AdoMet_MTases"/>
    <property type="match status" value="1"/>
</dbReference>
<evidence type="ECO:0000256" key="2">
    <source>
        <dbReference type="ARBA" id="ARBA00022603"/>
    </source>
</evidence>
<evidence type="ECO:0000256" key="1">
    <source>
        <dbReference type="ARBA" id="ARBA00009725"/>
    </source>
</evidence>
<dbReference type="InterPro" id="IPR029063">
    <property type="entry name" value="SAM-dependent_MTases_sf"/>
</dbReference>
<comment type="caution">
    <text evidence="5">The sequence shown here is derived from an EMBL/GenBank/DDBJ whole genome shotgun (WGS) entry which is preliminary data.</text>
</comment>